<organism evidence="1 2">
    <name type="scientific">Diacronema lutheri</name>
    <name type="common">Unicellular marine alga</name>
    <name type="synonym">Monochrysis lutheri</name>
    <dbReference type="NCBI Taxonomy" id="2081491"/>
    <lineage>
        <taxon>Eukaryota</taxon>
        <taxon>Haptista</taxon>
        <taxon>Haptophyta</taxon>
        <taxon>Pavlovophyceae</taxon>
        <taxon>Pavlovales</taxon>
        <taxon>Pavlovaceae</taxon>
        <taxon>Diacronema</taxon>
    </lineage>
</organism>
<dbReference type="EMBL" id="JAGTXO010000012">
    <property type="protein sequence ID" value="KAG8464554.1"/>
    <property type="molecule type" value="Genomic_DNA"/>
</dbReference>
<sequence length="591" mass="60082">MAELVFATDVPDAELRGSGAANCLHQARDALSRESMAQAELLLPCARGYCLWRGADGGAAPRDVAAGGRGALGEGDAAVCALARGDGRQPCVALARASAPRIEIWRLGVLVEARALPGACRALSWRGALLAAATSSGCALLGHARGAAEDLLLEPRAPTLALAWLDDCALAVAYTEDALGVCTVRLYASPARGMPPADGDTWPPLAAEAVRTITLGAGRVCSMCALPGSSVLALAMTTLAVTLAPAARAVPPPLTAAAAAAAPPAAPAPIEAAAGVIDLTSVRALTAAAGEHALSTGARHELFDIHHAHDAQRAGREADAADAAAAVSAALGGAGDAISAPTAALCLVDAASPGAATAVVPLSPALASPNMLACAQLTTSGRAQRKRWTVAIGSSVRSAIELLVVRVEVGSGEGAAACVSRRAVVELPVRHSCHGLSLCRAELLVLCSRPGVSPSALFSAQYAKRALQLQVYYVRLDDEPRDTHADDGAGLAGHAAPIEIAARRMTPRAPAGVALQHTVLADARAGAPRSDDARRDEALRELTRRLCAVVAAYSVDWAAAPLLSVDEAEGELTVRVRLGKRSPGEAEDCPP</sequence>
<proteinExistence type="predicted"/>
<accession>A0A8J5XPX3</accession>
<evidence type="ECO:0000313" key="2">
    <source>
        <dbReference type="Proteomes" id="UP000751190"/>
    </source>
</evidence>
<dbReference type="OrthoDB" id="10678499at2759"/>
<keyword evidence="2" id="KW-1185">Reference proteome</keyword>
<evidence type="ECO:0000313" key="1">
    <source>
        <dbReference type="EMBL" id="KAG8464554.1"/>
    </source>
</evidence>
<dbReference type="Proteomes" id="UP000751190">
    <property type="component" value="Unassembled WGS sequence"/>
</dbReference>
<reference evidence="1" key="1">
    <citation type="submission" date="2021-05" db="EMBL/GenBank/DDBJ databases">
        <title>The genome of the haptophyte Pavlova lutheri (Diacronema luteri, Pavlovales) - a model for lipid biosynthesis in eukaryotic algae.</title>
        <authorList>
            <person name="Hulatt C.J."/>
            <person name="Posewitz M.C."/>
        </authorList>
    </citation>
    <scope>NUCLEOTIDE SEQUENCE</scope>
    <source>
        <strain evidence="1">NIVA-4/92</strain>
    </source>
</reference>
<protein>
    <submittedName>
        <fullName evidence="1">Uncharacterized protein</fullName>
    </submittedName>
</protein>
<gene>
    <name evidence="1" type="ORF">KFE25_009922</name>
</gene>
<comment type="caution">
    <text evidence="1">The sequence shown here is derived from an EMBL/GenBank/DDBJ whole genome shotgun (WGS) entry which is preliminary data.</text>
</comment>
<dbReference type="AlphaFoldDB" id="A0A8J5XPX3"/>
<name>A0A8J5XPX3_DIALT</name>